<evidence type="ECO:0000313" key="1">
    <source>
        <dbReference type="EMBL" id="KAK6477803.1"/>
    </source>
</evidence>
<organism evidence="1 2">
    <name type="scientific">Huso huso</name>
    <name type="common">Beluga</name>
    <name type="synonym">Acipenser huso</name>
    <dbReference type="NCBI Taxonomy" id="61971"/>
    <lineage>
        <taxon>Eukaryota</taxon>
        <taxon>Metazoa</taxon>
        <taxon>Chordata</taxon>
        <taxon>Craniata</taxon>
        <taxon>Vertebrata</taxon>
        <taxon>Euteleostomi</taxon>
        <taxon>Actinopterygii</taxon>
        <taxon>Chondrostei</taxon>
        <taxon>Acipenseriformes</taxon>
        <taxon>Acipenseridae</taxon>
        <taxon>Huso</taxon>
    </lineage>
</organism>
<dbReference type="EMBL" id="JAHFZB010000020">
    <property type="protein sequence ID" value="KAK6477803.1"/>
    <property type="molecule type" value="Genomic_DNA"/>
</dbReference>
<sequence>MAPHTNAVTHTHTHTHIYTYTYNTIVIWFLCILHLKEPKEVVLGHRIGHKKKNHKRQMTMVDDTFIYISLLDSLKQLLSSKPICDMILSPPLYADPSVLSNMCDGHIFRSHPLFVEHQTGLQILLYYDKAEVDNPIGNKAGKHKLGMFYYTLGNINIIYRSKLEAVRLLAIIKSQDKKKYGIDRVLKEIQANLTELSNGVEMHGRVVHGAAISFSGDTLAAHEVGGFKEGVGFAFQKCRHCECTFDRMQNHFIDSDFVTYCREMHEVRIAEIERAATDDLRNVLRTVYGINRRSELTNFPYFNVTSMLPEDIMHVILEGVAQYEVKECLKFWIHNAAKFRLDEFNLKVKHFDYGYACMKSKPQMLQSNCLDSEDNKLKQNADEMWTLLKHLLLILNELCISDDPHYTFIKELVEITHIAFSPCVCVTTLACLRVLIKEHLKHFKQLFPHLSIIPKQHYLLHIPKLISEFGPLVHVWCMRFEGKHSYFKRLAKQQNHINICKSLAERNQKKELCESLSKQHPLFSNEREVGSCKVVNGEERNLAEERMTAFNIENSDTIYTANWVKINGVKYCCEKAIVTSGTSPECNFLPLFGKIRYIWITNSHIYFALQLYDTVSFDEERQCYVVDNPDLPSGFEVVSANQLLDHSVYNICCVKNEMLIPIHYDLIGKITEWALK</sequence>
<protein>
    <submittedName>
        <fullName evidence="1">Uncharacterized protein</fullName>
    </submittedName>
</protein>
<comment type="caution">
    <text evidence="1">The sequence shown here is derived from an EMBL/GenBank/DDBJ whole genome shotgun (WGS) entry which is preliminary data.</text>
</comment>
<proteinExistence type="predicted"/>
<accession>A0ABR0YYZ5</accession>
<evidence type="ECO:0000313" key="2">
    <source>
        <dbReference type="Proteomes" id="UP001369086"/>
    </source>
</evidence>
<dbReference type="PANTHER" id="PTHR31912">
    <property type="entry name" value="IP13529P"/>
    <property type="match status" value="1"/>
</dbReference>
<gene>
    <name evidence="1" type="ORF">HHUSO_G21404</name>
</gene>
<dbReference type="Proteomes" id="UP001369086">
    <property type="component" value="Unassembled WGS sequence"/>
</dbReference>
<name>A0ABR0YYZ5_HUSHU</name>
<reference evidence="1 2" key="1">
    <citation type="submission" date="2021-05" db="EMBL/GenBank/DDBJ databases">
        <authorList>
            <person name="Zahm M."/>
            <person name="Klopp C."/>
            <person name="Cabau C."/>
            <person name="Kuhl H."/>
            <person name="Suciu R."/>
            <person name="Ciorpac M."/>
            <person name="Holostenco D."/>
            <person name="Gessner J."/>
            <person name="Wuertz S."/>
            <person name="Hohne C."/>
            <person name="Stock M."/>
            <person name="Gislard M."/>
            <person name="Lluch J."/>
            <person name="Milhes M."/>
            <person name="Lampietro C."/>
            <person name="Lopez Roques C."/>
            <person name="Donnadieu C."/>
            <person name="Du K."/>
            <person name="Schartl M."/>
            <person name="Guiguen Y."/>
        </authorList>
    </citation>
    <scope>NUCLEOTIDE SEQUENCE [LARGE SCALE GENOMIC DNA]</scope>
    <source>
        <strain evidence="1">Hh-F2</strain>
        <tissue evidence="1">Blood</tissue>
    </source>
</reference>
<keyword evidence="2" id="KW-1185">Reference proteome</keyword>
<dbReference type="PANTHER" id="PTHR31912:SF34">
    <property type="entry name" value="NOTOCHORD-RELATED PROTEIN"/>
    <property type="match status" value="1"/>
</dbReference>